<feature type="region of interest" description="Disordered" evidence="5">
    <location>
        <begin position="1"/>
        <end position="22"/>
    </location>
</feature>
<dbReference type="PANTHER" id="PTHR47677:SF1">
    <property type="entry name" value="CYTOCHROME C OXIDASE ASSEMBLY FACTOR 6"/>
    <property type="match status" value="1"/>
</dbReference>
<dbReference type="STRING" id="5364.A0A5C3MXZ1"/>
<proteinExistence type="inferred from homology"/>
<evidence type="ECO:0000256" key="3">
    <source>
        <dbReference type="ARBA" id="ARBA00023128"/>
    </source>
</evidence>
<keyword evidence="4" id="KW-1015">Disulfide bond</keyword>
<evidence type="ECO:0008006" key="8">
    <source>
        <dbReference type="Google" id="ProtNLM"/>
    </source>
</evidence>
<dbReference type="GO" id="GO:0005739">
    <property type="term" value="C:mitochondrion"/>
    <property type="evidence" value="ECO:0007669"/>
    <property type="project" value="UniProtKB-SubCell"/>
</dbReference>
<accession>A0A5C3MXZ1</accession>
<organism evidence="6 7">
    <name type="scientific">Heliocybe sulcata</name>
    <dbReference type="NCBI Taxonomy" id="5364"/>
    <lineage>
        <taxon>Eukaryota</taxon>
        <taxon>Fungi</taxon>
        <taxon>Dikarya</taxon>
        <taxon>Basidiomycota</taxon>
        <taxon>Agaricomycotina</taxon>
        <taxon>Agaricomycetes</taxon>
        <taxon>Gloeophyllales</taxon>
        <taxon>Gloeophyllaceae</taxon>
        <taxon>Heliocybe</taxon>
    </lineage>
</organism>
<evidence type="ECO:0000256" key="2">
    <source>
        <dbReference type="ARBA" id="ARBA00006425"/>
    </source>
</evidence>
<comment type="similarity">
    <text evidence="2">Belongs to the cytochrome c oxidase subunit 6B family.</text>
</comment>
<dbReference type="PANTHER" id="PTHR47677">
    <property type="entry name" value="CYTOCHROME C OXIDASE ASSEMBLY FACTOR 6"/>
    <property type="match status" value="1"/>
</dbReference>
<comment type="subcellular location">
    <subcellularLocation>
        <location evidence="1">Mitochondrion</location>
    </subcellularLocation>
</comment>
<dbReference type="InterPro" id="IPR048281">
    <property type="entry name" value="COA6_fun"/>
</dbReference>
<evidence type="ECO:0000256" key="5">
    <source>
        <dbReference type="SAM" id="MobiDB-lite"/>
    </source>
</evidence>
<name>A0A5C3MXZ1_9AGAM</name>
<reference evidence="6 7" key="1">
    <citation type="journal article" date="2019" name="Nat. Ecol. Evol.">
        <title>Megaphylogeny resolves global patterns of mushroom evolution.</title>
        <authorList>
            <person name="Varga T."/>
            <person name="Krizsan K."/>
            <person name="Foldi C."/>
            <person name="Dima B."/>
            <person name="Sanchez-Garcia M."/>
            <person name="Sanchez-Ramirez S."/>
            <person name="Szollosi G.J."/>
            <person name="Szarkandi J.G."/>
            <person name="Papp V."/>
            <person name="Albert L."/>
            <person name="Andreopoulos W."/>
            <person name="Angelini C."/>
            <person name="Antonin V."/>
            <person name="Barry K.W."/>
            <person name="Bougher N.L."/>
            <person name="Buchanan P."/>
            <person name="Buyck B."/>
            <person name="Bense V."/>
            <person name="Catcheside P."/>
            <person name="Chovatia M."/>
            <person name="Cooper J."/>
            <person name="Damon W."/>
            <person name="Desjardin D."/>
            <person name="Finy P."/>
            <person name="Geml J."/>
            <person name="Haridas S."/>
            <person name="Hughes K."/>
            <person name="Justo A."/>
            <person name="Karasinski D."/>
            <person name="Kautmanova I."/>
            <person name="Kiss B."/>
            <person name="Kocsube S."/>
            <person name="Kotiranta H."/>
            <person name="LaButti K.M."/>
            <person name="Lechner B.E."/>
            <person name="Liimatainen K."/>
            <person name="Lipzen A."/>
            <person name="Lukacs Z."/>
            <person name="Mihaltcheva S."/>
            <person name="Morgado L.N."/>
            <person name="Niskanen T."/>
            <person name="Noordeloos M.E."/>
            <person name="Ohm R.A."/>
            <person name="Ortiz-Santana B."/>
            <person name="Ovrebo C."/>
            <person name="Racz N."/>
            <person name="Riley R."/>
            <person name="Savchenko A."/>
            <person name="Shiryaev A."/>
            <person name="Soop K."/>
            <person name="Spirin V."/>
            <person name="Szebenyi C."/>
            <person name="Tomsovsky M."/>
            <person name="Tulloss R.E."/>
            <person name="Uehling J."/>
            <person name="Grigoriev I.V."/>
            <person name="Vagvolgyi C."/>
            <person name="Papp T."/>
            <person name="Martin F.M."/>
            <person name="Miettinen O."/>
            <person name="Hibbett D.S."/>
            <person name="Nagy L.G."/>
        </authorList>
    </citation>
    <scope>NUCLEOTIDE SEQUENCE [LARGE SCALE GENOMIC DNA]</scope>
    <source>
        <strain evidence="6 7">OMC1185</strain>
    </source>
</reference>
<sequence length="99" mass="11195">MGWFGWSSSSKSTNEDPPLRQDRQKCWETRDAYFACLDRVGVVKAGDEGKQCAVENAAYNENCARSWIDYFNKRRVIAEQQKGLLAAANTQAQDAKRTS</sequence>
<dbReference type="EMBL" id="ML213514">
    <property type="protein sequence ID" value="TFK50174.1"/>
    <property type="molecule type" value="Genomic_DNA"/>
</dbReference>
<gene>
    <name evidence="6" type="ORF">OE88DRAFT_1632346</name>
</gene>
<keyword evidence="3" id="KW-0496">Mitochondrion</keyword>
<evidence type="ECO:0000256" key="1">
    <source>
        <dbReference type="ARBA" id="ARBA00004173"/>
    </source>
</evidence>
<feature type="compositionally biased region" description="Basic and acidic residues" evidence="5">
    <location>
        <begin position="13"/>
        <end position="22"/>
    </location>
</feature>
<dbReference type="Pfam" id="PF02297">
    <property type="entry name" value="COX6B"/>
    <property type="match status" value="1"/>
</dbReference>
<evidence type="ECO:0000313" key="7">
    <source>
        <dbReference type="Proteomes" id="UP000305948"/>
    </source>
</evidence>
<dbReference type="AlphaFoldDB" id="A0A5C3MXZ1"/>
<dbReference type="InterPro" id="IPR036549">
    <property type="entry name" value="CX6/COA6-like_sf"/>
</dbReference>
<dbReference type="Gene3D" id="1.10.10.140">
    <property type="entry name" value="Cytochrome c oxidase, subunit VIb"/>
    <property type="match status" value="1"/>
</dbReference>
<protein>
    <recommendedName>
        <fullName evidence="8">Cytochrome oxidase c subunit VIb</fullName>
    </recommendedName>
</protein>
<keyword evidence="7" id="KW-1185">Reference proteome</keyword>
<dbReference type="SUPFAM" id="SSF47694">
    <property type="entry name" value="Cytochrome c oxidase subunit h"/>
    <property type="match status" value="1"/>
</dbReference>
<dbReference type="InterPro" id="IPR048280">
    <property type="entry name" value="COX6B-like"/>
</dbReference>
<dbReference type="Proteomes" id="UP000305948">
    <property type="component" value="Unassembled WGS sequence"/>
</dbReference>
<evidence type="ECO:0000313" key="6">
    <source>
        <dbReference type="EMBL" id="TFK50174.1"/>
    </source>
</evidence>
<feature type="compositionally biased region" description="Polar residues" evidence="5">
    <location>
        <begin position="1"/>
        <end position="12"/>
    </location>
</feature>
<evidence type="ECO:0000256" key="4">
    <source>
        <dbReference type="ARBA" id="ARBA00023157"/>
    </source>
</evidence>
<dbReference type="PROSITE" id="PS51808">
    <property type="entry name" value="CHCH"/>
    <property type="match status" value="1"/>
</dbReference>
<dbReference type="OrthoDB" id="5545577at2759"/>